<dbReference type="AlphaFoldDB" id="N1UBC0"/>
<organism evidence="1 2">
    <name type="scientific">Leptospira weilii str. Ecochallenge</name>
    <dbReference type="NCBI Taxonomy" id="1049986"/>
    <lineage>
        <taxon>Bacteria</taxon>
        <taxon>Pseudomonadati</taxon>
        <taxon>Spirochaetota</taxon>
        <taxon>Spirochaetia</taxon>
        <taxon>Leptospirales</taxon>
        <taxon>Leptospiraceae</taxon>
        <taxon>Leptospira</taxon>
    </lineage>
</organism>
<comment type="caution">
    <text evidence="1">The sequence shown here is derived from an EMBL/GenBank/DDBJ whole genome shotgun (WGS) entry which is preliminary data.</text>
</comment>
<evidence type="ECO:0000313" key="2">
    <source>
        <dbReference type="Proteomes" id="UP000012249"/>
    </source>
</evidence>
<evidence type="ECO:0000313" key="1">
    <source>
        <dbReference type="EMBL" id="EMY15481.1"/>
    </source>
</evidence>
<protein>
    <submittedName>
        <fullName evidence="1">Uncharacterized protein</fullName>
    </submittedName>
</protein>
<dbReference type="Proteomes" id="UP000012249">
    <property type="component" value="Unassembled WGS sequence"/>
</dbReference>
<name>N1UBC0_9LEPT</name>
<sequence length="72" mass="8647">MRKIYLGYWFYKTIPPIDLREIKFSLENIGVKSLPDPKKTYNLNVYKVMIPKFPFKKYGTSYGKITQKSKHR</sequence>
<gene>
    <name evidence="1" type="ORF">LEP1GSC043_2070</name>
</gene>
<accession>N1UBC0</accession>
<reference evidence="1 2" key="1">
    <citation type="submission" date="2013-02" db="EMBL/GenBank/DDBJ databases">
        <authorList>
            <person name="Harkins D.M."/>
            <person name="Durkin A.S."/>
            <person name="Brinkac L.M."/>
            <person name="Haft D.H."/>
            <person name="Selengut J.D."/>
            <person name="Sanka R."/>
            <person name="DePew J."/>
            <person name="Purushe J."/>
            <person name="Haake D.A."/>
            <person name="Matsunaga J."/>
            <person name="Vinetz J.M."/>
            <person name="Sutton G.G."/>
            <person name="Nierman W.C."/>
            <person name="Fouts D.E."/>
        </authorList>
    </citation>
    <scope>NUCLEOTIDE SEQUENCE [LARGE SCALE GENOMIC DNA]</scope>
    <source>
        <strain evidence="1 2">Ecochallenge</strain>
    </source>
</reference>
<proteinExistence type="predicted"/>
<dbReference type="EMBL" id="AHMI02000088">
    <property type="protein sequence ID" value="EMY15481.1"/>
    <property type="molecule type" value="Genomic_DNA"/>
</dbReference>